<dbReference type="InterPro" id="IPR036388">
    <property type="entry name" value="WH-like_DNA-bd_sf"/>
</dbReference>
<dbReference type="InterPro" id="IPR013325">
    <property type="entry name" value="RNA_pol_sigma_r2"/>
</dbReference>
<dbReference type="Proteomes" id="UP000557307">
    <property type="component" value="Unassembled WGS sequence"/>
</dbReference>
<dbReference type="AlphaFoldDB" id="A0A840TQU2"/>
<dbReference type="InterPro" id="IPR013249">
    <property type="entry name" value="RNA_pol_sigma70_r4_t2"/>
</dbReference>
<proteinExistence type="inferred from homology"/>
<name>A0A840TQU2_9BACT</name>
<dbReference type="RefSeq" id="WP_343063012.1">
    <property type="nucleotide sequence ID" value="NZ_JACHGF010000005.1"/>
</dbReference>
<evidence type="ECO:0000256" key="4">
    <source>
        <dbReference type="ARBA" id="ARBA00023163"/>
    </source>
</evidence>
<comment type="similarity">
    <text evidence="1">Belongs to the sigma-70 factor family. ECF subfamily.</text>
</comment>
<dbReference type="InterPro" id="IPR039425">
    <property type="entry name" value="RNA_pol_sigma-70-like"/>
</dbReference>
<dbReference type="Pfam" id="PF04542">
    <property type="entry name" value="Sigma70_r2"/>
    <property type="match status" value="1"/>
</dbReference>
<sequence>MSEHYVTYSDEDLLALMQQHDDELAFGELYGRYFRPLFNYTYAKVNDEFTTQEIVQELFVSLWQQRHRYAVQVCRPYLFSMAKNLVINYFRKEFTRQRHHSQWGTLRPETTDPSDQQALTGDLQHRYEEGLKLLPEKCREVFVLSRQGLPHREIAGTLGISEKTVEQHITKALRILRGHLKEHLLYFLTVLQLFL</sequence>
<dbReference type="NCBIfam" id="TIGR02937">
    <property type="entry name" value="sigma70-ECF"/>
    <property type="match status" value="1"/>
</dbReference>
<accession>A0A840TQU2</accession>
<keyword evidence="7" id="KW-1185">Reference proteome</keyword>
<keyword evidence="2" id="KW-0805">Transcription regulation</keyword>
<dbReference type="PANTHER" id="PTHR43133:SF46">
    <property type="entry name" value="RNA POLYMERASE SIGMA-70 FACTOR ECF SUBFAMILY"/>
    <property type="match status" value="1"/>
</dbReference>
<dbReference type="Gene3D" id="1.10.10.10">
    <property type="entry name" value="Winged helix-like DNA-binding domain superfamily/Winged helix DNA-binding domain"/>
    <property type="match status" value="1"/>
</dbReference>
<evidence type="ECO:0000259" key="5">
    <source>
        <dbReference type="SMART" id="SM00421"/>
    </source>
</evidence>
<protein>
    <submittedName>
        <fullName evidence="6">RNA polymerase sigma-70 factor (ECF subfamily)</fullName>
    </submittedName>
</protein>
<gene>
    <name evidence="6" type="ORF">HNQ92_003442</name>
</gene>
<evidence type="ECO:0000313" key="7">
    <source>
        <dbReference type="Proteomes" id="UP000557307"/>
    </source>
</evidence>
<dbReference type="InterPro" id="IPR013324">
    <property type="entry name" value="RNA_pol_sigma_r3/r4-like"/>
</dbReference>
<dbReference type="Gene3D" id="1.10.1740.10">
    <property type="match status" value="1"/>
</dbReference>
<dbReference type="GO" id="GO:0003677">
    <property type="term" value="F:DNA binding"/>
    <property type="evidence" value="ECO:0007669"/>
    <property type="project" value="InterPro"/>
</dbReference>
<organism evidence="6 7">
    <name type="scientific">Rhabdobacter roseus</name>
    <dbReference type="NCBI Taxonomy" id="1655419"/>
    <lineage>
        <taxon>Bacteria</taxon>
        <taxon>Pseudomonadati</taxon>
        <taxon>Bacteroidota</taxon>
        <taxon>Cytophagia</taxon>
        <taxon>Cytophagales</taxon>
        <taxon>Cytophagaceae</taxon>
        <taxon>Rhabdobacter</taxon>
    </lineage>
</organism>
<dbReference type="NCBIfam" id="TIGR02985">
    <property type="entry name" value="Sig70_bacteroi1"/>
    <property type="match status" value="1"/>
</dbReference>
<evidence type="ECO:0000256" key="2">
    <source>
        <dbReference type="ARBA" id="ARBA00023015"/>
    </source>
</evidence>
<dbReference type="Pfam" id="PF08281">
    <property type="entry name" value="Sigma70_r4_2"/>
    <property type="match status" value="1"/>
</dbReference>
<dbReference type="InterPro" id="IPR007627">
    <property type="entry name" value="RNA_pol_sigma70_r2"/>
</dbReference>
<dbReference type="InterPro" id="IPR014327">
    <property type="entry name" value="RNA_pol_sigma70_bacteroid"/>
</dbReference>
<dbReference type="SUPFAM" id="SSF88946">
    <property type="entry name" value="Sigma2 domain of RNA polymerase sigma factors"/>
    <property type="match status" value="1"/>
</dbReference>
<dbReference type="GO" id="GO:0016987">
    <property type="term" value="F:sigma factor activity"/>
    <property type="evidence" value="ECO:0007669"/>
    <property type="project" value="UniProtKB-KW"/>
</dbReference>
<dbReference type="SUPFAM" id="SSF88659">
    <property type="entry name" value="Sigma3 and sigma4 domains of RNA polymerase sigma factors"/>
    <property type="match status" value="1"/>
</dbReference>
<dbReference type="PANTHER" id="PTHR43133">
    <property type="entry name" value="RNA POLYMERASE ECF-TYPE SIGMA FACTO"/>
    <property type="match status" value="1"/>
</dbReference>
<dbReference type="InterPro" id="IPR000792">
    <property type="entry name" value="Tscrpt_reg_LuxR_C"/>
</dbReference>
<dbReference type="EMBL" id="JACHGF010000005">
    <property type="protein sequence ID" value="MBB5285285.1"/>
    <property type="molecule type" value="Genomic_DNA"/>
</dbReference>
<reference evidence="6 7" key="1">
    <citation type="submission" date="2020-08" db="EMBL/GenBank/DDBJ databases">
        <title>Genomic Encyclopedia of Type Strains, Phase IV (KMG-IV): sequencing the most valuable type-strain genomes for metagenomic binning, comparative biology and taxonomic classification.</title>
        <authorList>
            <person name="Goeker M."/>
        </authorList>
    </citation>
    <scope>NUCLEOTIDE SEQUENCE [LARGE SCALE GENOMIC DNA]</scope>
    <source>
        <strain evidence="6 7">DSM 105074</strain>
    </source>
</reference>
<evidence type="ECO:0000313" key="6">
    <source>
        <dbReference type="EMBL" id="MBB5285285.1"/>
    </source>
</evidence>
<keyword evidence="3" id="KW-0731">Sigma factor</keyword>
<comment type="caution">
    <text evidence="6">The sequence shown here is derived from an EMBL/GenBank/DDBJ whole genome shotgun (WGS) entry which is preliminary data.</text>
</comment>
<dbReference type="SMART" id="SM00421">
    <property type="entry name" value="HTH_LUXR"/>
    <property type="match status" value="1"/>
</dbReference>
<evidence type="ECO:0000256" key="3">
    <source>
        <dbReference type="ARBA" id="ARBA00023082"/>
    </source>
</evidence>
<dbReference type="InterPro" id="IPR014284">
    <property type="entry name" value="RNA_pol_sigma-70_dom"/>
</dbReference>
<keyword evidence="4" id="KW-0804">Transcription</keyword>
<dbReference type="GO" id="GO:0006352">
    <property type="term" value="P:DNA-templated transcription initiation"/>
    <property type="evidence" value="ECO:0007669"/>
    <property type="project" value="InterPro"/>
</dbReference>
<dbReference type="PRINTS" id="PR00038">
    <property type="entry name" value="HTHLUXR"/>
</dbReference>
<feature type="domain" description="HTH luxR-type" evidence="5">
    <location>
        <begin position="131"/>
        <end position="188"/>
    </location>
</feature>
<evidence type="ECO:0000256" key="1">
    <source>
        <dbReference type="ARBA" id="ARBA00010641"/>
    </source>
</evidence>